<feature type="compositionally biased region" description="Basic and acidic residues" evidence="9">
    <location>
        <begin position="534"/>
        <end position="548"/>
    </location>
</feature>
<feature type="compositionally biased region" description="Basic and acidic residues" evidence="9">
    <location>
        <begin position="616"/>
        <end position="643"/>
    </location>
</feature>
<feature type="repeat" description="ANK" evidence="8">
    <location>
        <begin position="333"/>
        <end position="361"/>
    </location>
</feature>
<dbReference type="Pfam" id="PF12796">
    <property type="entry name" value="Ank_2"/>
    <property type="match status" value="3"/>
</dbReference>
<feature type="compositionally biased region" description="Basic residues" evidence="9">
    <location>
        <begin position="519"/>
        <end position="533"/>
    </location>
</feature>
<evidence type="ECO:0000256" key="7">
    <source>
        <dbReference type="ARBA" id="ARBA00023298"/>
    </source>
</evidence>
<dbReference type="RefSeq" id="XP_013786685.1">
    <property type="nucleotide sequence ID" value="XM_013931231.1"/>
</dbReference>
<dbReference type="PRINTS" id="PR01415">
    <property type="entry name" value="ANKYRIN"/>
</dbReference>
<evidence type="ECO:0000256" key="5">
    <source>
        <dbReference type="ARBA" id="ARBA00023028"/>
    </source>
</evidence>
<evidence type="ECO:0000313" key="11">
    <source>
        <dbReference type="RefSeq" id="XP_013786685.1"/>
    </source>
</evidence>
<dbReference type="SMART" id="SM00248">
    <property type="entry name" value="ANK"/>
    <property type="match status" value="10"/>
</dbReference>
<feature type="compositionally biased region" description="Polar residues" evidence="9">
    <location>
        <begin position="668"/>
        <end position="677"/>
    </location>
</feature>
<evidence type="ECO:0000256" key="4">
    <source>
        <dbReference type="ARBA" id="ARBA00022737"/>
    </source>
</evidence>
<dbReference type="PROSITE" id="PS50297">
    <property type="entry name" value="ANK_REP_REGION"/>
    <property type="match status" value="4"/>
</dbReference>
<sequence length="1236" mass="137527">RHLVATRDRSGKTALHYCTENRDITCADLILKTEPSLINVKDEEGYSALHLAVICGNKLMAKYLIDKGADVNSVDNEMHTCVHWATVCGELDCLDILMDAGGNPATPDIHGAYPIHYAAQMCGPNGEMGNDVTLGLAVLHKLLARGVDVNVKDKDGRQPLLWAASAEPRPSKTSCSSESSDAIVALVNAGASVAAEDKDGLTALHCAASRGHVDCLETLINLCGAEVDNIDSNGCTALFFAVTLGHADCTQLLLQHGADPNQQDRKGRTAAHCGASKGQLETLKILESKGGNMWLPNMRGDLPLHEAVQSGRKDLVLWLLSVNPNAVNAQNLNGRTALHIAAITDNVEICKILLDHKANINPILQTTKLEKAPGQGVTPSEESLASSLVNKINHFNLESTLDERRTRSESVQTDQSKGDRRDVDVQVHMSSPDIQRDLNIADNKEVERQYYLKESVEKTSSDSTTSRNGGEKKRVRQAIITNVYVSASDDNNKKKKGKQRYESEDDETSDEDSIDDSHRRRIRHQTTRRKVSYKKVDDSDGSEVHEDNENNSLRKSKQSRINKSHKRMIRYIEEDSREQDEDYSDNKIKWRNEKQKMRKERDTPNSEEDANESELEYIRKETGETEDSSEKYKYDEGERDKTSNVEVENYEEYEESMKEKGGAEVNKNDGNISTNGTGELKENRKDQTLDEKYKSQTRSLEEKSNEILSNIPTADLTRPSLKVIQESEESKIQENKENGLSSLVKVSDKVVSSEDEDGVSPTIGEYKTVNSRKYVTPKDRKSNVSHVKSRLDTRTVAPRNKRPSKFSSVEISKEKPNEPRLLQGNCPSKEVFIDEAMQKNQIRLLPNQRKMPKIKRNDEKTSDRLVRVIEPDKNPAMCTCSTYRCHHASEIYRSRPVKPSFPKPDVPGKFVLPIISPPSSGGAVSGELIATTQESSGNPSGNKYQSSTNPITMTKIPQNVGSTKVSHVSAPLGATKTSELKNGDLRTKMDIYKNVLKQADQVNYEKKCVLSKGWTDDVTHKRLGLSDLRLQTTHEENADINTRDKNRNNANSFIVGKVTTDSVSDYNEIPDGVKTKQKVSEGSKQLINPDKNQEIALGLEGANVSFEKEERDKDAETVGDSVHRVMSASLQNGAHPSDTVTVEVSTEGSATKYTHVTTVEDLLQATVPLKHDSDEISKQPLKLGGMLDLDYNGPLTFEIRHGQEINVFELPTDKLHDNKKWQLTFTIGKKEQLHAS</sequence>
<protein>
    <submittedName>
        <fullName evidence="11">Ankycorbin-like</fullName>
    </submittedName>
</protein>
<name>A0ABM1BQG1_LIMPO</name>
<evidence type="ECO:0000256" key="9">
    <source>
        <dbReference type="SAM" id="MobiDB-lite"/>
    </source>
</evidence>
<gene>
    <name evidence="11" type="primary">LOC106470666</name>
</gene>
<dbReference type="InterPro" id="IPR051070">
    <property type="entry name" value="NF-kappa-B_inhibitor"/>
</dbReference>
<feature type="region of interest" description="Disordered" evidence="9">
    <location>
        <begin position="400"/>
        <end position="722"/>
    </location>
</feature>
<keyword evidence="4" id="KW-0677">Repeat</keyword>
<feature type="compositionally biased region" description="Basic and acidic residues" evidence="9">
    <location>
        <begin position="679"/>
        <end position="705"/>
    </location>
</feature>
<feature type="compositionally biased region" description="Basic and acidic residues" evidence="9">
    <location>
        <begin position="416"/>
        <end position="425"/>
    </location>
</feature>
<evidence type="ECO:0000256" key="8">
    <source>
        <dbReference type="PROSITE-ProRule" id="PRU00023"/>
    </source>
</evidence>
<proteinExistence type="predicted"/>
<feature type="region of interest" description="Disordered" evidence="9">
    <location>
        <begin position="775"/>
        <end position="822"/>
    </location>
</feature>
<feature type="compositionally biased region" description="Basic residues" evidence="9">
    <location>
        <begin position="554"/>
        <end position="569"/>
    </location>
</feature>
<accession>A0ABM1BQG1</accession>
<dbReference type="SUPFAM" id="SSF48403">
    <property type="entry name" value="Ankyrin repeat"/>
    <property type="match status" value="1"/>
</dbReference>
<evidence type="ECO:0000256" key="3">
    <source>
        <dbReference type="ARBA" id="ARBA00022537"/>
    </source>
</evidence>
<comment type="subcellular location">
    <subcellularLocation>
        <location evidence="1">Target cell membrane</location>
    </subcellularLocation>
</comment>
<feature type="repeat" description="ANK" evidence="8">
    <location>
        <begin position="233"/>
        <end position="265"/>
    </location>
</feature>
<feature type="repeat" description="ANK" evidence="8">
    <location>
        <begin position="110"/>
        <end position="154"/>
    </location>
</feature>
<keyword evidence="5" id="KW-0528">Neurotoxin</keyword>
<dbReference type="InterPro" id="IPR036770">
    <property type="entry name" value="Ankyrin_rpt-contain_sf"/>
</dbReference>
<dbReference type="GeneID" id="106470666"/>
<feature type="compositionally biased region" description="Basic and acidic residues" evidence="9">
    <location>
        <begin position="584"/>
        <end position="604"/>
    </location>
</feature>
<dbReference type="PANTHER" id="PTHR46680:SF3">
    <property type="entry name" value="NF-KAPPA-B INHIBITOR CACTUS"/>
    <property type="match status" value="1"/>
</dbReference>
<dbReference type="Gene3D" id="1.25.40.20">
    <property type="entry name" value="Ankyrin repeat-containing domain"/>
    <property type="match status" value="3"/>
</dbReference>
<organism evidence="10 11">
    <name type="scientific">Limulus polyphemus</name>
    <name type="common">Atlantic horseshoe crab</name>
    <dbReference type="NCBI Taxonomy" id="6850"/>
    <lineage>
        <taxon>Eukaryota</taxon>
        <taxon>Metazoa</taxon>
        <taxon>Ecdysozoa</taxon>
        <taxon>Arthropoda</taxon>
        <taxon>Chelicerata</taxon>
        <taxon>Merostomata</taxon>
        <taxon>Xiphosura</taxon>
        <taxon>Limulidae</taxon>
        <taxon>Limulus</taxon>
    </lineage>
</organism>
<feature type="compositionally biased region" description="Acidic residues" evidence="9">
    <location>
        <begin position="503"/>
        <end position="514"/>
    </location>
</feature>
<feature type="repeat" description="ANK" evidence="8">
    <location>
        <begin position="44"/>
        <end position="76"/>
    </location>
</feature>
<feature type="compositionally biased region" description="Polar residues" evidence="9">
    <location>
        <begin position="479"/>
        <end position="489"/>
    </location>
</feature>
<keyword evidence="7" id="KW-1053">Target membrane</keyword>
<keyword evidence="10" id="KW-1185">Reference proteome</keyword>
<keyword evidence="3" id="KW-1052">Target cell membrane</keyword>
<dbReference type="Proteomes" id="UP000694941">
    <property type="component" value="Unplaced"/>
</dbReference>
<dbReference type="InterPro" id="IPR002110">
    <property type="entry name" value="Ankyrin_rpt"/>
</dbReference>
<dbReference type="PROSITE" id="PS50088">
    <property type="entry name" value="ANK_REPEAT"/>
    <property type="match status" value="5"/>
</dbReference>
<keyword evidence="5" id="KW-0800">Toxin</keyword>
<keyword evidence="5" id="KW-0638">Presynaptic neurotoxin</keyword>
<reference evidence="11" key="1">
    <citation type="submission" date="2025-08" db="UniProtKB">
        <authorList>
            <consortium name="RefSeq"/>
        </authorList>
    </citation>
    <scope>IDENTIFICATION</scope>
    <source>
        <tissue evidence="11">Muscle</tissue>
    </source>
</reference>
<keyword evidence="7" id="KW-0472">Membrane</keyword>
<feature type="non-terminal residue" evidence="11">
    <location>
        <position position="1"/>
    </location>
</feature>
<feature type="compositionally biased region" description="Acidic residues" evidence="9">
    <location>
        <begin position="605"/>
        <end position="615"/>
    </location>
</feature>
<evidence type="ECO:0000313" key="10">
    <source>
        <dbReference type="Proteomes" id="UP000694941"/>
    </source>
</evidence>
<dbReference type="PANTHER" id="PTHR46680">
    <property type="entry name" value="NF-KAPPA-B INHIBITOR ALPHA"/>
    <property type="match status" value="1"/>
</dbReference>
<feature type="repeat" description="ANK" evidence="8">
    <location>
        <begin position="199"/>
        <end position="232"/>
    </location>
</feature>
<feature type="compositionally biased region" description="Basic and acidic residues" evidence="9">
    <location>
        <begin position="442"/>
        <end position="460"/>
    </location>
</feature>
<keyword evidence="2" id="KW-0268">Exocytosis</keyword>
<evidence type="ECO:0000256" key="1">
    <source>
        <dbReference type="ARBA" id="ARBA00004175"/>
    </source>
</evidence>
<keyword evidence="6 8" id="KW-0040">ANK repeat</keyword>
<evidence type="ECO:0000256" key="6">
    <source>
        <dbReference type="ARBA" id="ARBA00023043"/>
    </source>
</evidence>
<evidence type="ECO:0000256" key="2">
    <source>
        <dbReference type="ARBA" id="ARBA00022483"/>
    </source>
</evidence>